<dbReference type="Proteomes" id="UP000188145">
    <property type="component" value="Chromosome"/>
</dbReference>
<dbReference type="RefSeq" id="WP_077686234.1">
    <property type="nucleotide sequence ID" value="NZ_CP019606.1"/>
</dbReference>
<sequence>MSLSREQLIEILAEADPVGLIEEGAPRDEYSREADAILELTGVPKLSEITGVFAVSFADPGACQRETARWIVDEMIARGAEFSGF</sequence>
<accession>A0A1Q2CP73</accession>
<evidence type="ECO:0000313" key="2">
    <source>
        <dbReference type="Proteomes" id="UP000188145"/>
    </source>
</evidence>
<organism evidence="1 2">
    <name type="scientific">Tessaracoccus aquimaris</name>
    <dbReference type="NCBI Taxonomy" id="1332264"/>
    <lineage>
        <taxon>Bacteria</taxon>
        <taxon>Bacillati</taxon>
        <taxon>Actinomycetota</taxon>
        <taxon>Actinomycetes</taxon>
        <taxon>Propionibacteriales</taxon>
        <taxon>Propionibacteriaceae</taxon>
        <taxon>Tessaracoccus</taxon>
    </lineage>
</organism>
<proteinExistence type="predicted"/>
<gene>
    <name evidence="1" type="ORF">BW730_10785</name>
</gene>
<evidence type="ECO:0000313" key="1">
    <source>
        <dbReference type="EMBL" id="AQP47906.1"/>
    </source>
</evidence>
<dbReference type="KEGG" id="tes:BW730_10785"/>
<dbReference type="EMBL" id="CP019606">
    <property type="protein sequence ID" value="AQP47906.1"/>
    <property type="molecule type" value="Genomic_DNA"/>
</dbReference>
<reference evidence="2" key="1">
    <citation type="submission" date="2017-02" db="EMBL/GenBank/DDBJ databases">
        <title>Tessaracoccus aquaemaris sp. nov., isolated from the intestine of a Korean rockfish, Sebastes schlegelii, in a marine aquaculture pond.</title>
        <authorList>
            <person name="Tak E.J."/>
            <person name="Bae J.-W."/>
        </authorList>
    </citation>
    <scope>NUCLEOTIDE SEQUENCE [LARGE SCALE GENOMIC DNA]</scope>
    <source>
        <strain evidence="2">NSG39</strain>
    </source>
</reference>
<protein>
    <submittedName>
        <fullName evidence="1">Uncharacterized protein</fullName>
    </submittedName>
</protein>
<name>A0A1Q2CP73_9ACTN</name>
<keyword evidence="2" id="KW-1185">Reference proteome</keyword>
<dbReference type="OrthoDB" id="3543368at2"/>
<dbReference type="AlphaFoldDB" id="A0A1Q2CP73"/>